<dbReference type="PANTHER" id="PTHR43673:SF10">
    <property type="entry name" value="NADH DEHYDROGENASE_NAD(P)H NITROREDUCTASE XCC3605-RELATED"/>
    <property type="match status" value="1"/>
</dbReference>
<proteinExistence type="inferred from homology"/>
<evidence type="ECO:0000259" key="3">
    <source>
        <dbReference type="Pfam" id="PF00881"/>
    </source>
</evidence>
<dbReference type="RefSeq" id="WP_072401692.1">
    <property type="nucleotide sequence ID" value="NZ_FPKV01000002.1"/>
</dbReference>
<gene>
    <name evidence="4" type="ORF">SAMN05428642_102668</name>
</gene>
<feature type="domain" description="Nitroreductase" evidence="3">
    <location>
        <begin position="23"/>
        <end position="69"/>
    </location>
</feature>
<dbReference type="EMBL" id="FPKV01000002">
    <property type="protein sequence ID" value="SFZ92343.1"/>
    <property type="molecule type" value="Genomic_DNA"/>
</dbReference>
<dbReference type="OrthoDB" id="9809288at2"/>
<keyword evidence="5" id="KW-1185">Reference proteome</keyword>
<dbReference type="InterPro" id="IPR029479">
    <property type="entry name" value="Nitroreductase"/>
</dbReference>
<reference evidence="4 5" key="1">
    <citation type="submission" date="2016-10" db="EMBL/GenBank/DDBJ databases">
        <authorList>
            <person name="de Groot N.N."/>
        </authorList>
    </citation>
    <scope>NUCLEOTIDE SEQUENCE [LARGE SCALE GENOMIC DNA]</scope>
    <source>
        <strain evidence="4 5">DSM 18180</strain>
    </source>
</reference>
<evidence type="ECO:0000256" key="2">
    <source>
        <dbReference type="ARBA" id="ARBA00023002"/>
    </source>
</evidence>
<accession>A0A1K2IIW9</accession>
<organism evidence="4 5">
    <name type="scientific">Flaviramulus basaltis</name>
    <dbReference type="NCBI Taxonomy" id="369401"/>
    <lineage>
        <taxon>Bacteria</taxon>
        <taxon>Pseudomonadati</taxon>
        <taxon>Bacteroidota</taxon>
        <taxon>Flavobacteriia</taxon>
        <taxon>Flavobacteriales</taxon>
        <taxon>Flavobacteriaceae</taxon>
        <taxon>Flaviramulus</taxon>
    </lineage>
</organism>
<evidence type="ECO:0000313" key="4">
    <source>
        <dbReference type="EMBL" id="SFZ92343.1"/>
    </source>
</evidence>
<comment type="similarity">
    <text evidence="1">Belongs to the nitroreductase family.</text>
</comment>
<dbReference type="Pfam" id="PF00881">
    <property type="entry name" value="Nitroreductase"/>
    <property type="match status" value="1"/>
</dbReference>
<dbReference type="InterPro" id="IPR000415">
    <property type="entry name" value="Nitroreductase-like"/>
</dbReference>
<evidence type="ECO:0000256" key="1">
    <source>
        <dbReference type="ARBA" id="ARBA00007118"/>
    </source>
</evidence>
<dbReference type="Proteomes" id="UP000182544">
    <property type="component" value="Unassembled WGS sequence"/>
</dbReference>
<dbReference type="STRING" id="369401.SAMN05428642_102668"/>
<dbReference type="AlphaFoldDB" id="A0A1K2IIW9"/>
<keyword evidence="2" id="KW-0560">Oxidoreductase</keyword>
<dbReference type="CDD" id="cd02138">
    <property type="entry name" value="TdsD-like"/>
    <property type="match status" value="1"/>
</dbReference>
<protein>
    <submittedName>
        <fullName evidence="4">Nitroreductase</fullName>
    </submittedName>
</protein>
<dbReference type="Gene3D" id="3.40.109.10">
    <property type="entry name" value="NADH Oxidase"/>
    <property type="match status" value="1"/>
</dbReference>
<dbReference type="SUPFAM" id="SSF55469">
    <property type="entry name" value="FMN-dependent nitroreductase-like"/>
    <property type="match status" value="1"/>
</dbReference>
<name>A0A1K2IIW9_9FLAO</name>
<dbReference type="PANTHER" id="PTHR43673">
    <property type="entry name" value="NAD(P)H NITROREDUCTASE YDGI-RELATED"/>
    <property type="match status" value="1"/>
</dbReference>
<sequence>MNQGEQIRLENIADTETEIFALLKQRYSPRIFKKKKIEKGHLKQLFEAIRWSASSNNIQPWRFIYAEKDTDAYKSIFNCLSDFNKKWANNAPLLMLTAYKENTDDGKQNFHALHDLGLCLGSMTVQAQYMGIGLHHMAGVDWKGAQNVFEVPDGFHVTTAIAVGYYGGILDDLSKDLQEQETAKRERMPYEHFAYKEVWNKENKKL</sequence>
<dbReference type="GO" id="GO:0016491">
    <property type="term" value="F:oxidoreductase activity"/>
    <property type="evidence" value="ECO:0007669"/>
    <property type="project" value="UniProtKB-KW"/>
</dbReference>
<evidence type="ECO:0000313" key="5">
    <source>
        <dbReference type="Proteomes" id="UP000182544"/>
    </source>
</evidence>